<dbReference type="PANTHER" id="PTHR33710">
    <property type="entry name" value="BNAC02G09200D PROTEIN"/>
    <property type="match status" value="1"/>
</dbReference>
<dbReference type="InterPro" id="IPR005135">
    <property type="entry name" value="Endo/exonuclease/phosphatase"/>
</dbReference>
<feature type="non-terminal residue" evidence="3">
    <location>
        <position position="1"/>
    </location>
</feature>
<name>A0A3P5ZDT9_BRACM</name>
<dbReference type="EMBL" id="LR031570">
    <property type="protein sequence ID" value="VDC71030.1"/>
    <property type="molecule type" value="Genomic_DNA"/>
</dbReference>
<accession>A0A3P5ZDT9</accession>
<dbReference type="SUPFAM" id="SSF56219">
    <property type="entry name" value="DNase I-like"/>
    <property type="match status" value="1"/>
</dbReference>
<proteinExistence type="predicted"/>
<dbReference type="PANTHER" id="PTHR33710:SF77">
    <property type="entry name" value="DNASE I-LIKE SUPERFAMILY PROTEIN"/>
    <property type="match status" value="1"/>
</dbReference>
<evidence type="ECO:0000313" key="2">
    <source>
        <dbReference type="EMBL" id="CAG7875397.1"/>
    </source>
</evidence>
<dbReference type="EMBL" id="LS974621">
    <property type="protein sequence ID" value="CAG7875397.1"/>
    <property type="molecule type" value="Genomic_DNA"/>
</dbReference>
<dbReference type="Gene3D" id="3.60.10.10">
    <property type="entry name" value="Endonuclease/exonuclease/phosphatase"/>
    <property type="match status" value="1"/>
</dbReference>
<evidence type="ECO:0000259" key="1">
    <source>
        <dbReference type="Pfam" id="PF03372"/>
    </source>
</evidence>
<dbReference type="GO" id="GO:0003824">
    <property type="term" value="F:catalytic activity"/>
    <property type="evidence" value="ECO:0007669"/>
    <property type="project" value="InterPro"/>
</dbReference>
<reference evidence="3" key="1">
    <citation type="submission" date="2018-11" db="EMBL/GenBank/DDBJ databases">
        <authorList>
            <consortium name="Genoscope - CEA"/>
            <person name="William W."/>
        </authorList>
    </citation>
    <scope>NUCLEOTIDE SEQUENCE</scope>
</reference>
<gene>
    <name evidence="3" type="ORF">BRAA05T20744Z</name>
    <name evidence="2" type="ORF">BRAPAZ1V2_A05P19180.2</name>
</gene>
<sequence length="253" mass="28739">LGALLETHIKEPNLPAIMTRLCPGWSHVSNHDTDFDGRIIIIWKFPATVEVMHQSRQSMTCNVSLPGDKNFTFTAVYASNLREERESLWEELYEVQTTLFLENKNWLIGGDLNQIMHHCEHSSPSVDHLTPDMLELRINLNQIGVSDLRFQGCDHTWTNKCPSAPVTKKLDRALINDMWLENFPHSVASFLAHEFSDHSPCLIDLACPLPQAGTKPFKFQNFLPQHPSFLQVVESTWIESGSKATNLSTLGFK</sequence>
<dbReference type="InterPro" id="IPR036691">
    <property type="entry name" value="Endo/exonu/phosph_ase_sf"/>
</dbReference>
<evidence type="ECO:0000313" key="3">
    <source>
        <dbReference type="EMBL" id="VDC71030.1"/>
    </source>
</evidence>
<dbReference type="Proteomes" id="UP000694005">
    <property type="component" value="Chromosome A05"/>
</dbReference>
<feature type="non-terminal residue" evidence="3">
    <location>
        <position position="253"/>
    </location>
</feature>
<feature type="domain" description="Endonuclease/exonuclease/phosphatase" evidence="1">
    <location>
        <begin position="29"/>
        <end position="198"/>
    </location>
</feature>
<organism evidence="3">
    <name type="scientific">Brassica campestris</name>
    <name type="common">Field mustard</name>
    <dbReference type="NCBI Taxonomy" id="3711"/>
    <lineage>
        <taxon>Eukaryota</taxon>
        <taxon>Viridiplantae</taxon>
        <taxon>Streptophyta</taxon>
        <taxon>Embryophyta</taxon>
        <taxon>Tracheophyta</taxon>
        <taxon>Spermatophyta</taxon>
        <taxon>Magnoliopsida</taxon>
        <taxon>eudicotyledons</taxon>
        <taxon>Gunneridae</taxon>
        <taxon>Pentapetalae</taxon>
        <taxon>rosids</taxon>
        <taxon>malvids</taxon>
        <taxon>Brassicales</taxon>
        <taxon>Brassicaceae</taxon>
        <taxon>Brassiceae</taxon>
        <taxon>Brassica</taxon>
    </lineage>
</organism>
<dbReference type="Pfam" id="PF03372">
    <property type="entry name" value="Exo_endo_phos"/>
    <property type="match status" value="1"/>
</dbReference>
<dbReference type="AlphaFoldDB" id="A0A3P5ZDT9"/>
<protein>
    <recommendedName>
        <fullName evidence="1">Endonuclease/exonuclease/phosphatase domain-containing protein</fullName>
    </recommendedName>
</protein>